<evidence type="ECO:0000313" key="2">
    <source>
        <dbReference type="EMBL" id="CAA9261982.1"/>
    </source>
</evidence>
<proteinExistence type="predicted"/>
<dbReference type="AlphaFoldDB" id="A0A6J4ITZ4"/>
<feature type="non-terminal residue" evidence="2">
    <location>
        <position position="47"/>
    </location>
</feature>
<gene>
    <name evidence="2" type="ORF">AVDCRST_MAG52-2643</name>
</gene>
<reference evidence="2" key="1">
    <citation type="submission" date="2020-02" db="EMBL/GenBank/DDBJ databases">
        <authorList>
            <person name="Meier V. D."/>
        </authorList>
    </citation>
    <scope>NUCLEOTIDE SEQUENCE</scope>
    <source>
        <strain evidence="2">AVDCRST_MAG52</strain>
    </source>
</reference>
<feature type="region of interest" description="Disordered" evidence="1">
    <location>
        <begin position="1"/>
        <end position="26"/>
    </location>
</feature>
<dbReference type="EMBL" id="CADCTN010000189">
    <property type="protein sequence ID" value="CAA9261982.1"/>
    <property type="molecule type" value="Genomic_DNA"/>
</dbReference>
<organism evidence="2">
    <name type="scientific">uncultured Blastococcus sp</name>
    <dbReference type="NCBI Taxonomy" id="217144"/>
    <lineage>
        <taxon>Bacteria</taxon>
        <taxon>Bacillati</taxon>
        <taxon>Actinomycetota</taxon>
        <taxon>Actinomycetes</taxon>
        <taxon>Geodermatophilales</taxon>
        <taxon>Geodermatophilaceae</taxon>
        <taxon>Blastococcus</taxon>
        <taxon>environmental samples</taxon>
    </lineage>
</organism>
<protein>
    <submittedName>
        <fullName evidence="2">Uncharacterized protein</fullName>
    </submittedName>
</protein>
<feature type="non-terminal residue" evidence="2">
    <location>
        <position position="1"/>
    </location>
</feature>
<evidence type="ECO:0000256" key="1">
    <source>
        <dbReference type="SAM" id="MobiDB-lite"/>
    </source>
</evidence>
<name>A0A6J4ITZ4_9ACTN</name>
<accession>A0A6J4ITZ4</accession>
<sequence>WHSAGRAPAGIMVRATPAASRSTTPQSTGVALVAPVLPTWTARSSRG</sequence>